<sequence>MRTPNGPDFSAIVVAISAALRTAAGPSSAISCTKPNSAGLGRVEFVSGEHPPHRVAPSRLFGEAHRRTSEGVDTPSDLQLSETRVLGRDPDVGRQQQLDPERHHPTLRGGDHGLRPGPVQPPGIAPALGQGELARSQFPAHVDHVETTGEVVAVREQHTAPQLVVQQPVGRSQLVEQLRPVRTRDSFA</sequence>
<comment type="caution">
    <text evidence="2">The sequence shown here is derived from an EMBL/GenBank/DDBJ whole genome shotgun (WGS) entry which is preliminary data.</text>
</comment>
<feature type="region of interest" description="Disordered" evidence="1">
    <location>
        <begin position="67"/>
        <end position="117"/>
    </location>
</feature>
<protein>
    <submittedName>
        <fullName evidence="2">Uncharacterized protein</fullName>
    </submittedName>
</protein>
<accession>A0ABN3GQ48</accession>
<organism evidence="2 3">
    <name type="scientific">Saccharopolyspora halophila</name>
    <dbReference type="NCBI Taxonomy" id="405551"/>
    <lineage>
        <taxon>Bacteria</taxon>
        <taxon>Bacillati</taxon>
        <taxon>Actinomycetota</taxon>
        <taxon>Actinomycetes</taxon>
        <taxon>Pseudonocardiales</taxon>
        <taxon>Pseudonocardiaceae</taxon>
        <taxon>Saccharopolyspora</taxon>
    </lineage>
</organism>
<dbReference type="Proteomes" id="UP001501218">
    <property type="component" value="Unassembled WGS sequence"/>
</dbReference>
<dbReference type="PROSITE" id="PS51257">
    <property type="entry name" value="PROKAR_LIPOPROTEIN"/>
    <property type="match status" value="1"/>
</dbReference>
<evidence type="ECO:0000256" key="1">
    <source>
        <dbReference type="SAM" id="MobiDB-lite"/>
    </source>
</evidence>
<gene>
    <name evidence="2" type="ORF">GCM10009854_40010</name>
</gene>
<feature type="compositionally biased region" description="Basic and acidic residues" evidence="1">
    <location>
        <begin position="99"/>
        <end position="114"/>
    </location>
</feature>
<dbReference type="EMBL" id="BAAARA010000015">
    <property type="protein sequence ID" value="GAA2357556.1"/>
    <property type="molecule type" value="Genomic_DNA"/>
</dbReference>
<evidence type="ECO:0000313" key="3">
    <source>
        <dbReference type="Proteomes" id="UP001501218"/>
    </source>
</evidence>
<evidence type="ECO:0000313" key="2">
    <source>
        <dbReference type="EMBL" id="GAA2357556.1"/>
    </source>
</evidence>
<keyword evidence="3" id="KW-1185">Reference proteome</keyword>
<proteinExistence type="predicted"/>
<name>A0ABN3GQ48_9PSEU</name>
<reference evidence="2 3" key="1">
    <citation type="journal article" date="2019" name="Int. J. Syst. Evol. Microbiol.">
        <title>The Global Catalogue of Microorganisms (GCM) 10K type strain sequencing project: providing services to taxonomists for standard genome sequencing and annotation.</title>
        <authorList>
            <consortium name="The Broad Institute Genomics Platform"/>
            <consortium name="The Broad Institute Genome Sequencing Center for Infectious Disease"/>
            <person name="Wu L."/>
            <person name="Ma J."/>
        </authorList>
    </citation>
    <scope>NUCLEOTIDE SEQUENCE [LARGE SCALE GENOMIC DNA]</scope>
    <source>
        <strain evidence="2 3">JCM 16221</strain>
    </source>
</reference>